<dbReference type="Proteomes" id="UP000192746">
    <property type="component" value="Unassembled WGS sequence"/>
</dbReference>
<evidence type="ECO:0000256" key="1">
    <source>
        <dbReference type="ARBA" id="ARBA00022679"/>
    </source>
</evidence>
<gene>
    <name evidence="3" type="ORF">IIF7_05237</name>
</gene>
<dbReference type="InterPro" id="IPR014030">
    <property type="entry name" value="Ketoacyl_synth_N"/>
</dbReference>
<keyword evidence="1" id="KW-0808">Transferase</keyword>
<dbReference type="SUPFAM" id="SSF53901">
    <property type="entry name" value="Thiolase-like"/>
    <property type="match status" value="1"/>
</dbReference>
<organism evidence="3 4">
    <name type="scientific">Zunongwangia atlantica 22II14-10F7</name>
    <dbReference type="NCBI Taxonomy" id="1185767"/>
    <lineage>
        <taxon>Bacteria</taxon>
        <taxon>Pseudomonadati</taxon>
        <taxon>Bacteroidota</taxon>
        <taxon>Flavobacteriia</taxon>
        <taxon>Flavobacteriales</taxon>
        <taxon>Flavobacteriaceae</taxon>
        <taxon>Zunongwangia</taxon>
    </lineage>
</organism>
<protein>
    <submittedName>
        <fullName evidence="3">3-oxoacyl-ACP synthase</fullName>
    </submittedName>
</protein>
<sequence>MDRKMYINGMASIAAQTEEDLFAGDLKSFQQNIFPATIVNYKEYIKPMMLRRMSKAIKMGLVAAKQALNEAGVEVPDSIIVGTGEGCKQDTEKFLENILDENESFLTPTAFIQSTHNTVGGQIALDLKCTGYNMTYTQNSVSFESALIDAKLQFAEDPDTRCILVGGVDELAKTSTPFYNLDGQLKAGEINTTQILQSESGGTITSEGAAFFLLSEIRTQDSFAEISDCMIYREISEEKLQEEISWFLKKNDLKPEDLDAVILGNNGDKRFDHYYHQLQDTIFKNTLQLGYKNWVGDYNTVTAYACWLGAEILKRNEIPQQLKLNNLDVKQPKSILIYNQYLGKNHSLTLLRSL</sequence>
<evidence type="ECO:0000313" key="4">
    <source>
        <dbReference type="Proteomes" id="UP000192746"/>
    </source>
</evidence>
<dbReference type="AlphaFoldDB" id="A0A1Y1T5T6"/>
<dbReference type="STRING" id="1185767.IIF7_05237"/>
<comment type="caution">
    <text evidence="3">The sequence shown here is derived from an EMBL/GenBank/DDBJ whole genome shotgun (WGS) entry which is preliminary data.</text>
</comment>
<dbReference type="GO" id="GO:0006633">
    <property type="term" value="P:fatty acid biosynthetic process"/>
    <property type="evidence" value="ECO:0007669"/>
    <property type="project" value="TreeGrafter"/>
</dbReference>
<keyword evidence="4" id="KW-1185">Reference proteome</keyword>
<dbReference type="Pfam" id="PF13723">
    <property type="entry name" value="Ketoacyl-synt_2"/>
    <property type="match status" value="1"/>
</dbReference>
<dbReference type="InterPro" id="IPR000794">
    <property type="entry name" value="Beta-ketoacyl_synthase"/>
</dbReference>
<dbReference type="GO" id="GO:0005829">
    <property type="term" value="C:cytosol"/>
    <property type="evidence" value="ECO:0007669"/>
    <property type="project" value="TreeGrafter"/>
</dbReference>
<dbReference type="PANTHER" id="PTHR11712:SF336">
    <property type="entry name" value="3-OXOACYL-[ACYL-CARRIER-PROTEIN] SYNTHASE, MITOCHONDRIAL"/>
    <property type="match status" value="1"/>
</dbReference>
<proteinExistence type="predicted"/>
<feature type="domain" description="Beta-ketoacyl synthase-like N-terminal" evidence="2">
    <location>
        <begin position="43"/>
        <end position="165"/>
    </location>
</feature>
<accession>A0A1Y1T5T6</accession>
<name>A0A1Y1T5T6_9FLAO</name>
<dbReference type="InterPro" id="IPR016039">
    <property type="entry name" value="Thiolase-like"/>
</dbReference>
<evidence type="ECO:0000259" key="2">
    <source>
        <dbReference type="Pfam" id="PF13723"/>
    </source>
</evidence>
<dbReference type="EMBL" id="ARYN01000004">
    <property type="protein sequence ID" value="ORL46421.1"/>
    <property type="molecule type" value="Genomic_DNA"/>
</dbReference>
<dbReference type="PANTHER" id="PTHR11712">
    <property type="entry name" value="POLYKETIDE SYNTHASE-RELATED"/>
    <property type="match status" value="1"/>
</dbReference>
<evidence type="ECO:0000313" key="3">
    <source>
        <dbReference type="EMBL" id="ORL46421.1"/>
    </source>
</evidence>
<reference evidence="3 4" key="1">
    <citation type="submission" date="2013-04" db="EMBL/GenBank/DDBJ databases">
        <title>Zunongwangia sp. 22II14-10F7 Genome Sequencing.</title>
        <authorList>
            <person name="Lai Q."/>
            <person name="Shao Z."/>
        </authorList>
    </citation>
    <scope>NUCLEOTIDE SEQUENCE [LARGE SCALE GENOMIC DNA]</scope>
    <source>
        <strain evidence="3 4">22II14-10F7</strain>
    </source>
</reference>
<dbReference type="RefSeq" id="WP_245801539.1">
    <property type="nucleotide sequence ID" value="NZ_ARYN01000004.1"/>
</dbReference>
<dbReference type="Gene3D" id="3.40.47.10">
    <property type="match status" value="1"/>
</dbReference>
<dbReference type="GO" id="GO:0004315">
    <property type="term" value="F:3-oxoacyl-[acyl-carrier-protein] synthase activity"/>
    <property type="evidence" value="ECO:0007669"/>
    <property type="project" value="TreeGrafter"/>
</dbReference>